<dbReference type="Pfam" id="PF03265">
    <property type="entry name" value="DNase_II"/>
    <property type="match status" value="1"/>
</dbReference>
<comment type="caution">
    <text evidence="4">The sequence shown here is derived from an EMBL/GenBank/DDBJ whole genome shotgun (WGS) entry which is preliminary data.</text>
</comment>
<evidence type="ECO:0000313" key="4">
    <source>
        <dbReference type="EMBL" id="GMF24112.1"/>
    </source>
</evidence>
<dbReference type="Proteomes" id="UP001165121">
    <property type="component" value="Unassembled WGS sequence"/>
</dbReference>
<keyword evidence="3" id="KW-0732">Signal</keyword>
<dbReference type="AlphaFoldDB" id="A0A9W6U1I8"/>
<keyword evidence="2" id="KW-0378">Hydrolase</keyword>
<evidence type="ECO:0000256" key="2">
    <source>
        <dbReference type="ARBA" id="ARBA00022801"/>
    </source>
</evidence>
<dbReference type="EMBL" id="BSXT01000313">
    <property type="protein sequence ID" value="GMF24112.1"/>
    <property type="molecule type" value="Genomic_DNA"/>
</dbReference>
<feature type="signal peptide" evidence="3">
    <location>
        <begin position="1"/>
        <end position="29"/>
    </location>
</feature>
<keyword evidence="5" id="KW-1185">Reference proteome</keyword>
<evidence type="ECO:0000256" key="1">
    <source>
        <dbReference type="ARBA" id="ARBA00007527"/>
    </source>
</evidence>
<protein>
    <submittedName>
        <fullName evidence="4">Unnamed protein product</fullName>
    </submittedName>
</protein>
<feature type="chain" id="PRO_5040984753" evidence="3">
    <location>
        <begin position="30"/>
        <end position="482"/>
    </location>
</feature>
<evidence type="ECO:0000256" key="3">
    <source>
        <dbReference type="SAM" id="SignalP"/>
    </source>
</evidence>
<evidence type="ECO:0000313" key="5">
    <source>
        <dbReference type="Proteomes" id="UP001165121"/>
    </source>
</evidence>
<sequence length="482" mass="51696">MAFPARVMMFNASLLLLLLLSVVAAAARGSPVRALDGFGRPVAWWAVLKLPSHVQSRDGPGTPVVPTPCDCPPPDCSNVPTAGAPALAARATGLCYLYADSRDPQLRHFRDAGFDCLGQGGDDPLSRTLQQKEAGAPYWALFNDQLNGIAAAYHPNETVELEGPQRVCGGGDQFSAHAKGAVAFQADGSGGFFLQTSTPNFPDPTRNDSFVRLGCQADNNVQFAQHMLAMSAGDSELKELGEKLQLARLCSGNFFRDEALRDLLGSPDLFIDGPKLENSTASAFYHALLDPDLPEQQPSEPMKAEFRLKLLGASADTTPAKKAHVFQPIAENQQLQDFANDGASSDEQDVLVLVKSPRAAVPPWSLVAEMLDSDVSVASWWDGSYGIPTICAGDVFTNSPHEFCLNDPRTGVELNADGSAPYNVENLLQATYVLHKSTCLCFLSKLKLSCGFCRWSMGDGSANLTWQLVGGRVPDGNHGKRG</sequence>
<dbReference type="PANTHER" id="PTHR10858">
    <property type="entry name" value="DEOXYRIBONUCLEASE II"/>
    <property type="match status" value="1"/>
</dbReference>
<organism evidence="4 5">
    <name type="scientific">Phytophthora fragariaefolia</name>
    <dbReference type="NCBI Taxonomy" id="1490495"/>
    <lineage>
        <taxon>Eukaryota</taxon>
        <taxon>Sar</taxon>
        <taxon>Stramenopiles</taxon>
        <taxon>Oomycota</taxon>
        <taxon>Peronosporomycetes</taxon>
        <taxon>Peronosporales</taxon>
        <taxon>Peronosporaceae</taxon>
        <taxon>Phytophthora</taxon>
    </lineage>
</organism>
<reference evidence="4" key="1">
    <citation type="submission" date="2023-04" db="EMBL/GenBank/DDBJ databases">
        <title>Phytophthora fragariaefolia NBRC 109709.</title>
        <authorList>
            <person name="Ichikawa N."/>
            <person name="Sato H."/>
            <person name="Tonouchi N."/>
        </authorList>
    </citation>
    <scope>NUCLEOTIDE SEQUENCE</scope>
    <source>
        <strain evidence="4">NBRC 109709</strain>
    </source>
</reference>
<dbReference type="PANTHER" id="PTHR10858:SF23">
    <property type="entry name" value="DEOXYRIBONUCLEASE II"/>
    <property type="match status" value="1"/>
</dbReference>
<name>A0A9W6U1I8_9STRA</name>
<proteinExistence type="inferred from homology"/>
<dbReference type="OrthoDB" id="10261598at2759"/>
<comment type="similarity">
    <text evidence="1">Belongs to the DNase II family.</text>
</comment>
<gene>
    <name evidence="4" type="ORF">Pfra01_000397200</name>
</gene>
<dbReference type="GO" id="GO:0004531">
    <property type="term" value="F:deoxyribonuclease II activity"/>
    <property type="evidence" value="ECO:0007669"/>
    <property type="project" value="InterPro"/>
</dbReference>
<accession>A0A9W6U1I8</accession>
<dbReference type="InterPro" id="IPR004947">
    <property type="entry name" value="DNase_II"/>
</dbReference>